<feature type="compositionally biased region" description="Basic and acidic residues" evidence="1">
    <location>
        <begin position="575"/>
        <end position="587"/>
    </location>
</feature>
<dbReference type="EMBL" id="PQXH01000081">
    <property type="protein sequence ID" value="TGO12838.1"/>
    <property type="molecule type" value="Genomic_DNA"/>
</dbReference>
<dbReference type="AlphaFoldDB" id="A0A4Z1EPQ5"/>
<accession>A0A4Z1EPQ5</accession>
<dbReference type="OrthoDB" id="3647690at2759"/>
<feature type="region of interest" description="Disordered" evidence="1">
    <location>
        <begin position="388"/>
        <end position="434"/>
    </location>
</feature>
<feature type="compositionally biased region" description="Basic and acidic residues" evidence="1">
    <location>
        <begin position="390"/>
        <end position="428"/>
    </location>
</feature>
<proteinExistence type="predicted"/>
<evidence type="ECO:0000313" key="2">
    <source>
        <dbReference type="EMBL" id="TGO12838.1"/>
    </source>
</evidence>
<evidence type="ECO:0000313" key="3">
    <source>
        <dbReference type="Proteomes" id="UP000297777"/>
    </source>
</evidence>
<sequence length="666" mass="75271">MNTSHPGHIDDLVDTSLTPLNQQVIPGYQYPFSLAPESFPEVFYRLHRTENWMDIHSSPATPLFSSQSYNPSEHGWSAKDTQTPLPSSPREILALVRKHFSEKSAYASTPSNSIFVPGVWRAGRSSKVSLWDNAEDAWEEGRRIGGVEVFEVGGVVLRERGSVVFCLEELLGRCSALCWVTRGRYGRVGSGGKARKKGRGWGWGRGGKREGEGLRGKAYLVVGVIPGTHNLPHPSPIIPTPNTTNTNTDHAFDTQNEEENVTKEGMARVSSYSSISTYGRKNSGTVGEFDFGFGLQREQGQKQIRDISLSQIPRPSSHSKYTSLRERKYNPGVFKWTLENPHANDIQEYEIERDVRRYTQGMKRNSALRRMEKISEDIGDGGLVDESVGVEERGMDMEGEREWSWGEDVREKEREKEKEKEKEKDSNSKRRIISTARITRKGTFGERFREKSAVLQDEERVSLRGRSFTSHDFDRSDCDDDGRGRVERTRYIDMGTSICDRILGEEYDFEDGSSAGGSISAVATRKKAGVCEVLMTNDGCDDDVREESGDGKSRGMGMGVRGKKLRREEIDFDYENSKEREREEVSLDSRISSLVGTVYYDKDIEEEEDLEHEDTDFDIDPSERAKFTRPQTAARSITNSKIPIEYPKSRRPIPGNTISRDATRDN</sequence>
<feature type="compositionally biased region" description="Acidic residues" evidence="1">
    <location>
        <begin position="603"/>
        <end position="620"/>
    </location>
</feature>
<gene>
    <name evidence="2" type="ORF">BTUL_0081g00140</name>
</gene>
<evidence type="ECO:0000256" key="1">
    <source>
        <dbReference type="SAM" id="MobiDB-lite"/>
    </source>
</evidence>
<reference evidence="2 3" key="1">
    <citation type="submission" date="2017-12" db="EMBL/GenBank/DDBJ databases">
        <title>Comparative genomics of Botrytis spp.</title>
        <authorList>
            <person name="Valero-Jimenez C.A."/>
            <person name="Tapia P."/>
            <person name="Veloso J."/>
            <person name="Silva-Moreno E."/>
            <person name="Staats M."/>
            <person name="Valdes J.H."/>
            <person name="Van Kan J.A.L."/>
        </authorList>
    </citation>
    <scope>NUCLEOTIDE SEQUENCE [LARGE SCALE GENOMIC DNA]</scope>
    <source>
        <strain evidence="2 3">Bt9001</strain>
    </source>
</reference>
<name>A0A4Z1EPQ5_9HELO</name>
<keyword evidence="3" id="KW-1185">Reference proteome</keyword>
<organism evidence="2 3">
    <name type="scientific">Botrytis tulipae</name>
    <dbReference type="NCBI Taxonomy" id="87230"/>
    <lineage>
        <taxon>Eukaryota</taxon>
        <taxon>Fungi</taxon>
        <taxon>Dikarya</taxon>
        <taxon>Ascomycota</taxon>
        <taxon>Pezizomycotina</taxon>
        <taxon>Leotiomycetes</taxon>
        <taxon>Helotiales</taxon>
        <taxon>Sclerotiniaceae</taxon>
        <taxon>Botrytis</taxon>
    </lineage>
</organism>
<comment type="caution">
    <text evidence="2">The sequence shown here is derived from an EMBL/GenBank/DDBJ whole genome shotgun (WGS) entry which is preliminary data.</text>
</comment>
<protein>
    <submittedName>
        <fullName evidence="2">Uncharacterized protein</fullName>
    </submittedName>
</protein>
<feature type="region of interest" description="Disordered" evidence="1">
    <location>
        <begin position="568"/>
        <end position="587"/>
    </location>
</feature>
<feature type="compositionally biased region" description="Polar residues" evidence="1">
    <location>
        <begin position="629"/>
        <end position="641"/>
    </location>
</feature>
<feature type="region of interest" description="Disordered" evidence="1">
    <location>
        <begin position="603"/>
        <end position="666"/>
    </location>
</feature>
<dbReference type="Proteomes" id="UP000297777">
    <property type="component" value="Unassembled WGS sequence"/>
</dbReference>
<feature type="region of interest" description="Disordered" evidence="1">
    <location>
        <begin position="542"/>
        <end position="562"/>
    </location>
</feature>